<dbReference type="Proteomes" id="UP000006196">
    <property type="component" value="Unassembled WGS sequence"/>
</dbReference>
<dbReference type="AlphaFoldDB" id="C0XTC9"/>
<evidence type="ECO:0000313" key="1">
    <source>
        <dbReference type="EMBL" id="EEI16534.1"/>
    </source>
</evidence>
<keyword evidence="2" id="KW-1185">Reference proteome</keyword>
<reference evidence="1" key="1">
    <citation type="submission" date="2009-01" db="EMBL/GenBank/DDBJ databases">
        <authorList>
            <person name="Qin X."/>
            <person name="Bachman B."/>
            <person name="Battles P."/>
            <person name="Bell A."/>
            <person name="Bess C."/>
            <person name="Bickham C."/>
            <person name="Chaboub L."/>
            <person name="Chen D."/>
            <person name="Coyle M."/>
            <person name="Deiros D.R."/>
            <person name="Dinh H."/>
            <person name="Forbes L."/>
            <person name="Fowler G."/>
            <person name="Francisco L."/>
            <person name="Fu Q."/>
            <person name="Gubbala S."/>
            <person name="Hale W."/>
            <person name="Han Y."/>
            <person name="Hemphill L."/>
            <person name="Highlander S.K."/>
            <person name="Hirani K."/>
            <person name="Hogues M."/>
            <person name="Jackson L."/>
            <person name="Jakkamsetti A."/>
            <person name="Javaid M."/>
            <person name="Jiang H."/>
            <person name="Korchina V."/>
            <person name="Kovar C."/>
            <person name="Lara F."/>
            <person name="Lee S."/>
            <person name="Mata R."/>
            <person name="Mathew T."/>
            <person name="Moen C."/>
            <person name="Morales K."/>
            <person name="Munidasa M."/>
            <person name="Nazareth L."/>
            <person name="Ngo R."/>
            <person name="Nguyen L."/>
            <person name="Okwuonu G."/>
            <person name="Ongeri F."/>
            <person name="Patil S."/>
            <person name="Petrosino J."/>
            <person name="Pham C."/>
            <person name="Pham P."/>
            <person name="Pu L.-L."/>
            <person name="Puazo M."/>
            <person name="Raj R."/>
            <person name="Reid J."/>
            <person name="Rouhana J."/>
            <person name="Saada N."/>
            <person name="Shang Y."/>
            <person name="Simmons D."/>
            <person name="Thornton R."/>
            <person name="Warren J."/>
            <person name="Weissenberger G."/>
            <person name="Zhang J."/>
            <person name="Zhang L."/>
            <person name="Zhou C."/>
            <person name="Zhu D."/>
            <person name="Muzny D."/>
            <person name="Worley K."/>
            <person name="Gibbs R."/>
        </authorList>
    </citation>
    <scope>NUCLEOTIDE SEQUENCE [LARGE SCALE GENOMIC DNA]</scope>
    <source>
        <strain evidence="1">DSM 44291</strain>
    </source>
</reference>
<comment type="caution">
    <text evidence="1">The sequence shown here is derived from an EMBL/GenBank/DDBJ whole genome shotgun (WGS) entry which is preliminary data.</text>
</comment>
<accession>C0XTC9</accession>
<name>C0XTC9_CORLD</name>
<organism evidence="1 2">
    <name type="scientific">Corynebacterium lipophiloflavum (strain ATCC 700352 / DSM 44291 / CCUG 37336 / JCM 10383 / DMMZ 1944)</name>
    <dbReference type="NCBI Taxonomy" id="525263"/>
    <lineage>
        <taxon>Bacteria</taxon>
        <taxon>Bacillati</taxon>
        <taxon>Actinomycetota</taxon>
        <taxon>Actinomycetes</taxon>
        <taxon>Mycobacteriales</taxon>
        <taxon>Corynebacteriaceae</taxon>
        <taxon>Corynebacterium</taxon>
    </lineage>
</organism>
<sequence length="40" mass="4427">MRIGGRWVVLTDLIAEQVRARSLDRDGAEGLPAYADLLND</sequence>
<dbReference type="STRING" id="525263.HMPREF0298_1699"/>
<evidence type="ECO:0000313" key="2">
    <source>
        <dbReference type="Proteomes" id="UP000006196"/>
    </source>
</evidence>
<proteinExistence type="predicted"/>
<protein>
    <submittedName>
        <fullName evidence="1">Uncharacterized protein</fullName>
    </submittedName>
</protein>
<gene>
    <name evidence="1" type="ORF">HMPREF0298_1699</name>
</gene>
<dbReference type="HOGENOM" id="CLU_3288161_0_0_11"/>
<dbReference type="EMBL" id="ACHJ01000136">
    <property type="protein sequence ID" value="EEI16534.1"/>
    <property type="molecule type" value="Genomic_DNA"/>
</dbReference>